<feature type="coiled-coil region" evidence="1">
    <location>
        <begin position="24"/>
        <end position="68"/>
    </location>
</feature>
<name>A0A2H4JB05_9CAUD</name>
<protein>
    <submittedName>
        <fullName evidence="2">Uncharacterized protein</fullName>
    </submittedName>
</protein>
<evidence type="ECO:0000313" key="2">
    <source>
        <dbReference type="EMBL" id="ASN71819.1"/>
    </source>
</evidence>
<reference evidence="2" key="1">
    <citation type="submission" date="2017-06" db="EMBL/GenBank/DDBJ databases">
        <title>Novel phages from South African skin metaviromes.</title>
        <authorList>
            <person name="van Zyl L.J."/>
            <person name="Abrahams Y."/>
            <person name="Stander E.A."/>
            <person name="Kirby B.M."/>
            <person name="Clavaud C."/>
            <person name="Farcet C."/>
            <person name="Breton L."/>
            <person name="Trindade M.I."/>
        </authorList>
    </citation>
    <scope>NUCLEOTIDE SEQUENCE</scope>
</reference>
<accession>A0A2H4JB05</accession>
<keyword evidence="1" id="KW-0175">Coiled coil</keyword>
<evidence type="ECO:0000256" key="1">
    <source>
        <dbReference type="SAM" id="Coils"/>
    </source>
</evidence>
<proteinExistence type="predicted"/>
<sequence length="224" mass="26740">MSYYNEDFYHEPSEFEQQVDELKATLLNSVKDEFKEEMERLRKENAELQEVKQRMKEMENEHKRKLYDLDYEKRNLESKVRQERLDALLKGFEVELYTIGYKSYRAPKCDKCDENRRIHYKTPLGKETYETCDCGNYINVYEPMPTLLKEFSIRSGEGVVWYEVRDSGNCYEHLGYYDDSINGKEMITSEEQFEGKGTYKVLLQTKELAQKYCDYINKGKKAGN</sequence>
<gene>
    <name evidence="2" type="ORF">7S4_33</name>
</gene>
<dbReference type="EMBL" id="MF417933">
    <property type="protein sequence ID" value="ASN71819.1"/>
    <property type="molecule type" value="Genomic_DNA"/>
</dbReference>
<organism evidence="2">
    <name type="scientific">uncultured Caudovirales phage</name>
    <dbReference type="NCBI Taxonomy" id="2100421"/>
    <lineage>
        <taxon>Viruses</taxon>
        <taxon>Duplodnaviria</taxon>
        <taxon>Heunggongvirae</taxon>
        <taxon>Uroviricota</taxon>
        <taxon>Caudoviricetes</taxon>
        <taxon>Peduoviridae</taxon>
        <taxon>Maltschvirus</taxon>
        <taxon>Maltschvirus maltsch</taxon>
    </lineage>
</organism>